<name>A0A1J4NYT5_9ACTN</name>
<gene>
    <name evidence="1" type="ORF">WN71_018605</name>
</gene>
<dbReference type="SUPFAM" id="SSF56112">
    <property type="entry name" value="Protein kinase-like (PK-like)"/>
    <property type="match status" value="1"/>
</dbReference>
<dbReference type="RefSeq" id="WP_046591807.1">
    <property type="nucleotide sequence ID" value="NZ_LAVA02000040.1"/>
</dbReference>
<dbReference type="Proteomes" id="UP000034196">
    <property type="component" value="Unassembled WGS sequence"/>
</dbReference>
<protein>
    <submittedName>
        <fullName evidence="1">Phosphotransferase</fullName>
    </submittedName>
</protein>
<dbReference type="InterPro" id="IPR011009">
    <property type="entry name" value="Kinase-like_dom_sf"/>
</dbReference>
<sequence>MRDEAPVRLDRGRYQHAVTPWDDDEWRRDARAWVADCIAAHGLRTAGEPTVRLRPWSVLVRVPVEGAGRVWFKANPPGSRFEGTLTAALARRAPDHVLRPLAVDAARGWSLLPDGGELFRDALALRPVAPDAWEALLRQYATMQRRLAPHTRQFEELGVPGARTAELPALFDELVERGTAPGREDRRRFAELRPRLADWCAELAAAGVEDGLDHGDLHEGQVFHRDLARFTVFDWGDAAIAHPFMSLQVPVARACERHGPEVGARLRDVYLEPWTADGATGRELRRAVRLAWRLSALRRACSWLRLFPGAADATGRAQSAERLRELFAEPPL</sequence>
<comment type="caution">
    <text evidence="1">The sequence shown here is derived from an EMBL/GenBank/DDBJ whole genome shotgun (WGS) entry which is preliminary data.</text>
</comment>
<dbReference type="STRING" id="1428628.WN71_018605"/>
<proteinExistence type="predicted"/>
<dbReference type="GO" id="GO:0016740">
    <property type="term" value="F:transferase activity"/>
    <property type="evidence" value="ECO:0007669"/>
    <property type="project" value="UniProtKB-KW"/>
</dbReference>
<accession>A0A1J4NYT5</accession>
<dbReference type="EMBL" id="LAVA02000040">
    <property type="protein sequence ID" value="OIJ66405.1"/>
    <property type="molecule type" value="Genomic_DNA"/>
</dbReference>
<keyword evidence="2" id="KW-1185">Reference proteome</keyword>
<organism evidence="1 2">
    <name type="scientific">Streptomyces mangrovisoli</name>
    <dbReference type="NCBI Taxonomy" id="1428628"/>
    <lineage>
        <taxon>Bacteria</taxon>
        <taxon>Bacillati</taxon>
        <taxon>Actinomycetota</taxon>
        <taxon>Actinomycetes</taxon>
        <taxon>Kitasatosporales</taxon>
        <taxon>Streptomycetaceae</taxon>
        <taxon>Streptomyces</taxon>
    </lineage>
</organism>
<evidence type="ECO:0000313" key="1">
    <source>
        <dbReference type="EMBL" id="OIJ66405.1"/>
    </source>
</evidence>
<dbReference type="OrthoDB" id="101887at2"/>
<dbReference type="AlphaFoldDB" id="A0A1J4NYT5"/>
<reference evidence="1" key="1">
    <citation type="submission" date="2016-10" db="EMBL/GenBank/DDBJ databases">
        <title>Genome sequence of Streptomyces mangrovisoli MUSC 149.</title>
        <authorList>
            <person name="Lee L.-H."/>
            <person name="Ser H.-L."/>
        </authorList>
    </citation>
    <scope>NUCLEOTIDE SEQUENCE [LARGE SCALE GENOMIC DNA]</scope>
    <source>
        <strain evidence="1">MUSC 149</strain>
    </source>
</reference>
<evidence type="ECO:0000313" key="2">
    <source>
        <dbReference type="Proteomes" id="UP000034196"/>
    </source>
</evidence>